<evidence type="ECO:0000313" key="10">
    <source>
        <dbReference type="Proteomes" id="UP000325415"/>
    </source>
</evidence>
<dbReference type="CDD" id="cd02947">
    <property type="entry name" value="TRX_family"/>
    <property type="match status" value="1"/>
</dbReference>
<dbReference type="PANTHER" id="PTHR45663:SF40">
    <property type="entry name" value="THIOREDOXIN 2"/>
    <property type="match status" value="1"/>
</dbReference>
<comment type="caution">
    <text evidence="9">The sequence shown here is derived from an EMBL/GenBank/DDBJ whole genome shotgun (WGS) entry which is preliminary data.</text>
</comment>
<dbReference type="InterPro" id="IPR013766">
    <property type="entry name" value="Thioredoxin_domain"/>
</dbReference>
<sequence>MSTTTITAQNLHETIANHSTVLLDFWASWCGPCRMFGPIFEQSSAKHPEVLHGKVDTEAEQELAVQFGIASIPTLAAFRDGILVFQQPGLLAPAALDSLIEQLSQLNMDDVRAQISAQADEKAQVAQPQTDAQDAAQASAQQGARP</sequence>
<evidence type="ECO:0000313" key="9">
    <source>
        <dbReference type="EMBL" id="KAE8127733.1"/>
    </source>
</evidence>
<comment type="similarity">
    <text evidence="1">Belongs to the thioredoxin family.</text>
</comment>
<evidence type="ECO:0000259" key="8">
    <source>
        <dbReference type="PROSITE" id="PS51352"/>
    </source>
</evidence>
<feature type="region of interest" description="Disordered" evidence="7">
    <location>
        <begin position="118"/>
        <end position="146"/>
    </location>
</feature>
<organism evidence="9 10">
    <name type="scientific">Bifidobacterium tibiigranuli</name>
    <dbReference type="NCBI Taxonomy" id="2172043"/>
    <lineage>
        <taxon>Bacteria</taxon>
        <taxon>Bacillati</taxon>
        <taxon>Actinomycetota</taxon>
        <taxon>Actinomycetes</taxon>
        <taxon>Bifidobacteriales</taxon>
        <taxon>Bifidobacteriaceae</taxon>
        <taxon>Bifidobacterium</taxon>
    </lineage>
</organism>
<evidence type="ECO:0000256" key="3">
    <source>
        <dbReference type="ARBA" id="ARBA00022982"/>
    </source>
</evidence>
<dbReference type="NCBIfam" id="TIGR01068">
    <property type="entry name" value="thioredoxin"/>
    <property type="match status" value="1"/>
</dbReference>
<evidence type="ECO:0000256" key="1">
    <source>
        <dbReference type="ARBA" id="ARBA00008987"/>
    </source>
</evidence>
<dbReference type="OrthoDB" id="9790390at2"/>
<accession>A0A5N6S0B9</accession>
<dbReference type="GO" id="GO:0015035">
    <property type="term" value="F:protein-disulfide reductase activity"/>
    <property type="evidence" value="ECO:0007669"/>
    <property type="project" value="UniProtKB-UniRule"/>
</dbReference>
<dbReference type="InterPro" id="IPR036249">
    <property type="entry name" value="Thioredoxin-like_sf"/>
</dbReference>
<dbReference type="PROSITE" id="PS51352">
    <property type="entry name" value="THIOREDOXIN_2"/>
    <property type="match status" value="1"/>
</dbReference>
<name>A0A5N6S0B9_9BIFI</name>
<evidence type="ECO:0000256" key="5">
    <source>
        <dbReference type="ARBA" id="ARBA00023284"/>
    </source>
</evidence>
<dbReference type="PRINTS" id="PR00421">
    <property type="entry name" value="THIOREDOXIN"/>
</dbReference>
<protein>
    <recommendedName>
        <fullName evidence="6">Thioredoxin</fullName>
    </recommendedName>
</protein>
<gene>
    <name evidence="9" type="primary">trxA</name>
    <name evidence="9" type="ORF">DDE84_07350</name>
</gene>
<proteinExistence type="inferred from homology"/>
<dbReference type="RefSeq" id="WP_152581058.1">
    <property type="nucleotide sequence ID" value="NZ_JALCCS010000048.1"/>
</dbReference>
<evidence type="ECO:0000256" key="7">
    <source>
        <dbReference type="SAM" id="MobiDB-lite"/>
    </source>
</evidence>
<keyword evidence="3" id="KW-0249">Electron transport</keyword>
<dbReference type="InterPro" id="IPR005746">
    <property type="entry name" value="Thioredoxin"/>
</dbReference>
<dbReference type="Pfam" id="PF00085">
    <property type="entry name" value="Thioredoxin"/>
    <property type="match status" value="1"/>
</dbReference>
<feature type="compositionally biased region" description="Low complexity" evidence="7">
    <location>
        <begin position="124"/>
        <end position="146"/>
    </location>
</feature>
<dbReference type="Gene3D" id="3.40.30.10">
    <property type="entry name" value="Glutaredoxin"/>
    <property type="match status" value="1"/>
</dbReference>
<dbReference type="InterPro" id="IPR017937">
    <property type="entry name" value="Thioredoxin_CS"/>
</dbReference>
<dbReference type="Proteomes" id="UP000325415">
    <property type="component" value="Unassembled WGS sequence"/>
</dbReference>
<dbReference type="EMBL" id="QDAG01000007">
    <property type="protein sequence ID" value="KAE8127733.1"/>
    <property type="molecule type" value="Genomic_DNA"/>
</dbReference>
<feature type="domain" description="Thioredoxin" evidence="8">
    <location>
        <begin position="1"/>
        <end position="105"/>
    </location>
</feature>
<dbReference type="SUPFAM" id="SSF52833">
    <property type="entry name" value="Thioredoxin-like"/>
    <property type="match status" value="1"/>
</dbReference>
<reference evidence="9 10" key="1">
    <citation type="submission" date="2018-04" db="EMBL/GenBank/DDBJ databases">
        <authorList>
            <person name="Eckel V.P."/>
            <person name="Vogel R.F."/>
        </authorList>
    </citation>
    <scope>NUCLEOTIDE SEQUENCE [LARGE SCALE GENOMIC DNA]</scope>
    <source>
        <strain evidence="10">TMW 2.1764</strain>
    </source>
</reference>
<evidence type="ECO:0000256" key="2">
    <source>
        <dbReference type="ARBA" id="ARBA00022448"/>
    </source>
</evidence>
<dbReference type="GeneID" id="78127496"/>
<keyword evidence="4" id="KW-1015">Disulfide bond</keyword>
<evidence type="ECO:0000256" key="6">
    <source>
        <dbReference type="NCBIfam" id="TIGR01068"/>
    </source>
</evidence>
<dbReference type="AlphaFoldDB" id="A0A5N6S0B9"/>
<dbReference type="PROSITE" id="PS00194">
    <property type="entry name" value="THIOREDOXIN_1"/>
    <property type="match status" value="1"/>
</dbReference>
<dbReference type="GO" id="GO:0005829">
    <property type="term" value="C:cytosol"/>
    <property type="evidence" value="ECO:0007669"/>
    <property type="project" value="TreeGrafter"/>
</dbReference>
<dbReference type="PANTHER" id="PTHR45663">
    <property type="entry name" value="GEO12009P1"/>
    <property type="match status" value="1"/>
</dbReference>
<keyword evidence="10" id="KW-1185">Reference proteome</keyword>
<keyword evidence="2" id="KW-0813">Transport</keyword>
<evidence type="ECO:0000256" key="4">
    <source>
        <dbReference type="ARBA" id="ARBA00023157"/>
    </source>
</evidence>
<keyword evidence="5" id="KW-0676">Redox-active center</keyword>